<reference evidence="14 15" key="1">
    <citation type="submission" date="2020-02" db="EMBL/GenBank/DDBJ databases">
        <title>Rhodobacter algicola sp. nov., isolated from microalga culture.</title>
        <authorList>
            <person name="Park C.-Y."/>
        </authorList>
    </citation>
    <scope>NUCLEOTIDE SEQUENCE [LARGE SCALE GENOMIC DNA]</scope>
    <source>
        <strain evidence="14 15">ETT8</strain>
    </source>
</reference>
<comment type="caution">
    <text evidence="14">The sequence shown here is derived from an EMBL/GenBank/DDBJ whole genome shotgun (WGS) entry which is preliminary data.</text>
</comment>
<feature type="transmembrane region" description="Helical" evidence="13">
    <location>
        <begin position="295"/>
        <end position="315"/>
    </location>
</feature>
<comment type="catalytic activity">
    <reaction evidence="12">
        <text>Mg(2+)(in) = Mg(2+)(out)</text>
        <dbReference type="Rhea" id="RHEA:29827"/>
        <dbReference type="ChEBI" id="CHEBI:18420"/>
    </reaction>
</comment>
<dbReference type="InterPro" id="IPR004488">
    <property type="entry name" value="Mg/Co-transport_prot_CorA"/>
</dbReference>
<comment type="similarity">
    <text evidence="2 13">Belongs to the CorA metal ion transporter (MIT) (TC 1.A.35) family.</text>
</comment>
<evidence type="ECO:0000256" key="9">
    <source>
        <dbReference type="ARBA" id="ARBA00022989"/>
    </source>
</evidence>
<dbReference type="EMBL" id="JAAIKE010000001">
    <property type="protein sequence ID" value="NEX44816.1"/>
    <property type="molecule type" value="Genomic_DNA"/>
</dbReference>
<comment type="function">
    <text evidence="13">Mediates influx of magnesium ions.</text>
</comment>
<dbReference type="InterPro" id="IPR045861">
    <property type="entry name" value="CorA_cytoplasmic_dom"/>
</dbReference>
<keyword evidence="15" id="KW-1185">Reference proteome</keyword>
<dbReference type="RefSeq" id="WP_164608870.1">
    <property type="nucleotide sequence ID" value="NZ_JAAIKE010000001.1"/>
</dbReference>
<dbReference type="SUPFAM" id="SSF143865">
    <property type="entry name" value="CorA soluble domain-like"/>
    <property type="match status" value="1"/>
</dbReference>
<evidence type="ECO:0000256" key="5">
    <source>
        <dbReference type="ARBA" id="ARBA00022475"/>
    </source>
</evidence>
<evidence type="ECO:0000256" key="10">
    <source>
        <dbReference type="ARBA" id="ARBA00023065"/>
    </source>
</evidence>
<name>A0A6B3RHU4_9RHOB</name>
<dbReference type="AlphaFoldDB" id="A0A6B3RHU4"/>
<accession>A0A6B3RHU4</accession>
<dbReference type="InterPro" id="IPR050829">
    <property type="entry name" value="CorA_MIT"/>
</dbReference>
<dbReference type="GO" id="GO:0005886">
    <property type="term" value="C:plasma membrane"/>
    <property type="evidence" value="ECO:0007669"/>
    <property type="project" value="UniProtKB-SubCell"/>
</dbReference>
<keyword evidence="9 13" id="KW-1133">Transmembrane helix</keyword>
<evidence type="ECO:0000256" key="13">
    <source>
        <dbReference type="RuleBase" id="RU362010"/>
    </source>
</evidence>
<dbReference type="PANTHER" id="PTHR47685:SF1">
    <property type="entry name" value="MAGNESIUM TRANSPORT PROTEIN CORA"/>
    <property type="match status" value="1"/>
</dbReference>
<dbReference type="GO" id="GO:0015087">
    <property type="term" value="F:cobalt ion transmembrane transporter activity"/>
    <property type="evidence" value="ECO:0007669"/>
    <property type="project" value="UniProtKB-UniRule"/>
</dbReference>
<keyword evidence="4 13" id="KW-0813">Transport</keyword>
<dbReference type="Pfam" id="PF01544">
    <property type="entry name" value="CorA"/>
    <property type="match status" value="1"/>
</dbReference>
<proteinExistence type="inferred from homology"/>
<evidence type="ECO:0000256" key="6">
    <source>
        <dbReference type="ARBA" id="ARBA00022519"/>
    </source>
</evidence>
<gene>
    <name evidence="13 14" type="primary">corA</name>
    <name evidence="14" type="ORF">G3572_01255</name>
</gene>
<evidence type="ECO:0000256" key="1">
    <source>
        <dbReference type="ARBA" id="ARBA00004429"/>
    </source>
</evidence>
<sequence>MILGYQHRDGRLIRIEEGLPEDALWLDLMRPEGNEEAMLEAALGLDLPTREDMDEIEQSSRLYAEDGALFMTVTLPAQTEGDVPEVAPVTLVLTQKQLVTVRYHSPKAFEMFMQRAARGGLPCATAEAVTLSLLEVMVDRLADVLERVARDIEVISRNIFAKNGAQARKGSGWRAVLEEIGRKGDLVSTLRDSLGTIDRLTVFWGQRLRDAPDTKELRARLKDLTSDVRGLEDHSAFMSQKIGFLMDATMGLIGIEQNGIIKIFSVASVVFLPPTLIASIYGMNFEVMPELAQPYGYPVALLAMVLSAVMPYLYFKHRGWL</sequence>
<evidence type="ECO:0000256" key="4">
    <source>
        <dbReference type="ARBA" id="ARBA00022448"/>
    </source>
</evidence>
<protein>
    <recommendedName>
        <fullName evidence="3 13">Magnesium transport protein CorA</fullName>
    </recommendedName>
</protein>
<dbReference type="CDD" id="cd12837">
    <property type="entry name" value="EcCorA-like_u1"/>
    <property type="match status" value="1"/>
</dbReference>
<dbReference type="InterPro" id="IPR045863">
    <property type="entry name" value="CorA_TM1_TM2"/>
</dbReference>
<evidence type="ECO:0000256" key="3">
    <source>
        <dbReference type="ARBA" id="ARBA00019439"/>
    </source>
</evidence>
<evidence type="ECO:0000256" key="7">
    <source>
        <dbReference type="ARBA" id="ARBA00022692"/>
    </source>
</evidence>
<dbReference type="PANTHER" id="PTHR47685">
    <property type="entry name" value="MAGNESIUM TRANSPORT PROTEIN CORA"/>
    <property type="match status" value="1"/>
</dbReference>
<comment type="subcellular location">
    <subcellularLocation>
        <location evidence="1">Cell inner membrane</location>
        <topology evidence="1">Multi-pass membrane protein</topology>
    </subcellularLocation>
    <subcellularLocation>
        <location evidence="13">Membrane</location>
        <topology evidence="13">Multi-pass membrane protein</topology>
    </subcellularLocation>
</comment>
<organism evidence="14 15">
    <name type="scientific">Pseudotabrizicola algicola</name>
    <dbReference type="NCBI Taxonomy" id="2709381"/>
    <lineage>
        <taxon>Bacteria</taxon>
        <taxon>Pseudomonadati</taxon>
        <taxon>Pseudomonadota</taxon>
        <taxon>Alphaproteobacteria</taxon>
        <taxon>Rhodobacterales</taxon>
        <taxon>Paracoccaceae</taxon>
        <taxon>Pseudotabrizicola</taxon>
    </lineage>
</organism>
<keyword evidence="10 13" id="KW-0406">Ion transport</keyword>
<dbReference type="InterPro" id="IPR002523">
    <property type="entry name" value="MgTranspt_CorA/ZnTranspt_ZntB"/>
</dbReference>
<dbReference type="Gene3D" id="1.20.58.340">
    <property type="entry name" value="Magnesium transport protein CorA, transmembrane region"/>
    <property type="match status" value="1"/>
</dbReference>
<keyword evidence="5 13" id="KW-1003">Cell membrane</keyword>
<dbReference type="Proteomes" id="UP000481421">
    <property type="component" value="Unassembled WGS sequence"/>
</dbReference>
<dbReference type="SUPFAM" id="SSF144083">
    <property type="entry name" value="Magnesium transport protein CorA, transmembrane region"/>
    <property type="match status" value="1"/>
</dbReference>
<evidence type="ECO:0000256" key="12">
    <source>
        <dbReference type="ARBA" id="ARBA00034269"/>
    </source>
</evidence>
<feature type="transmembrane region" description="Helical" evidence="13">
    <location>
        <begin position="260"/>
        <end position="283"/>
    </location>
</feature>
<dbReference type="GO" id="GO:0015099">
    <property type="term" value="F:nickel cation transmembrane transporter activity"/>
    <property type="evidence" value="ECO:0007669"/>
    <property type="project" value="TreeGrafter"/>
</dbReference>
<evidence type="ECO:0000256" key="2">
    <source>
        <dbReference type="ARBA" id="ARBA00009765"/>
    </source>
</evidence>
<evidence type="ECO:0000313" key="15">
    <source>
        <dbReference type="Proteomes" id="UP000481421"/>
    </source>
</evidence>
<keyword evidence="8 13" id="KW-0460">Magnesium</keyword>
<evidence type="ECO:0000256" key="11">
    <source>
        <dbReference type="ARBA" id="ARBA00023136"/>
    </source>
</evidence>
<dbReference type="Gene3D" id="3.30.460.20">
    <property type="entry name" value="CorA soluble domain-like"/>
    <property type="match status" value="1"/>
</dbReference>
<keyword evidence="6" id="KW-0997">Cell inner membrane</keyword>
<evidence type="ECO:0000256" key="8">
    <source>
        <dbReference type="ARBA" id="ARBA00022842"/>
    </source>
</evidence>
<evidence type="ECO:0000313" key="14">
    <source>
        <dbReference type="EMBL" id="NEX44816.1"/>
    </source>
</evidence>
<keyword evidence="7 13" id="KW-0812">Transmembrane</keyword>
<dbReference type="GO" id="GO:0015095">
    <property type="term" value="F:magnesium ion transmembrane transporter activity"/>
    <property type="evidence" value="ECO:0007669"/>
    <property type="project" value="UniProtKB-UniRule"/>
</dbReference>
<dbReference type="FunFam" id="1.20.58.340:FF:000001">
    <property type="entry name" value="Magnesium transport protein CorA"/>
    <property type="match status" value="1"/>
</dbReference>
<dbReference type="NCBIfam" id="TIGR00383">
    <property type="entry name" value="corA"/>
    <property type="match status" value="1"/>
</dbReference>
<keyword evidence="11 13" id="KW-0472">Membrane</keyword>